<evidence type="ECO:0000256" key="2">
    <source>
        <dbReference type="ARBA" id="ARBA00022723"/>
    </source>
</evidence>
<feature type="region of interest" description="Disordered" evidence="6">
    <location>
        <begin position="1"/>
        <end position="21"/>
    </location>
</feature>
<gene>
    <name evidence="8" type="ORF">B0T25DRAFT_50070</name>
</gene>
<keyword evidence="2" id="KW-0479">Metal-binding</keyword>
<dbReference type="SUPFAM" id="SSF57701">
    <property type="entry name" value="Zn2/Cys6 DNA-binding domain"/>
    <property type="match status" value="1"/>
</dbReference>
<comment type="subcellular location">
    <subcellularLocation>
        <location evidence="1">Nucleus</location>
    </subcellularLocation>
</comment>
<dbReference type="GO" id="GO:0000981">
    <property type="term" value="F:DNA-binding transcription factor activity, RNA polymerase II-specific"/>
    <property type="evidence" value="ECO:0007669"/>
    <property type="project" value="InterPro"/>
</dbReference>
<dbReference type="CDD" id="cd12148">
    <property type="entry name" value="fungal_TF_MHR"/>
    <property type="match status" value="1"/>
</dbReference>
<feature type="compositionally biased region" description="Pro residues" evidence="6">
    <location>
        <begin position="1"/>
        <end position="12"/>
    </location>
</feature>
<evidence type="ECO:0000256" key="5">
    <source>
        <dbReference type="ARBA" id="ARBA00023242"/>
    </source>
</evidence>
<accession>A0AAJ0HVU5</accession>
<organism evidence="8 9">
    <name type="scientific">Lasiosphaeria hispida</name>
    <dbReference type="NCBI Taxonomy" id="260671"/>
    <lineage>
        <taxon>Eukaryota</taxon>
        <taxon>Fungi</taxon>
        <taxon>Dikarya</taxon>
        <taxon>Ascomycota</taxon>
        <taxon>Pezizomycotina</taxon>
        <taxon>Sordariomycetes</taxon>
        <taxon>Sordariomycetidae</taxon>
        <taxon>Sordariales</taxon>
        <taxon>Lasiosphaeriaceae</taxon>
        <taxon>Lasiosphaeria</taxon>
    </lineage>
</organism>
<evidence type="ECO:0000259" key="7">
    <source>
        <dbReference type="PROSITE" id="PS50048"/>
    </source>
</evidence>
<dbReference type="CDD" id="cd00067">
    <property type="entry name" value="GAL4"/>
    <property type="match status" value="1"/>
</dbReference>
<comment type="caution">
    <text evidence="8">The sequence shown here is derived from an EMBL/GenBank/DDBJ whole genome shotgun (WGS) entry which is preliminary data.</text>
</comment>
<dbReference type="EMBL" id="JAUIQD010000001">
    <property type="protein sequence ID" value="KAK3363627.1"/>
    <property type="molecule type" value="Genomic_DNA"/>
</dbReference>
<dbReference type="Proteomes" id="UP001275084">
    <property type="component" value="Unassembled WGS sequence"/>
</dbReference>
<dbReference type="PROSITE" id="PS50048">
    <property type="entry name" value="ZN2_CY6_FUNGAL_2"/>
    <property type="match status" value="1"/>
</dbReference>
<evidence type="ECO:0000256" key="6">
    <source>
        <dbReference type="SAM" id="MobiDB-lite"/>
    </source>
</evidence>
<dbReference type="GO" id="GO:0005634">
    <property type="term" value="C:nucleus"/>
    <property type="evidence" value="ECO:0007669"/>
    <property type="project" value="UniProtKB-SubCell"/>
</dbReference>
<evidence type="ECO:0000256" key="3">
    <source>
        <dbReference type="ARBA" id="ARBA00023015"/>
    </source>
</evidence>
<name>A0AAJ0HVU5_9PEZI</name>
<keyword evidence="4" id="KW-0804">Transcription</keyword>
<protein>
    <recommendedName>
        <fullName evidence="7">Zn(2)-C6 fungal-type domain-containing protein</fullName>
    </recommendedName>
</protein>
<dbReference type="Pfam" id="PF04082">
    <property type="entry name" value="Fungal_trans"/>
    <property type="match status" value="1"/>
</dbReference>
<sequence length="823" mass="91239">MDVEMQPPPPAPGSDGSLVQGQIQNGPAAVIKRRSPIACRRCRRMRSKCVHDKAKAPCQACLEAGLGAADCIFPVRGHPDQDRDYRHPRLRAEKSHKRDPAKVRRDILDGQVMRSPALSTSSMSVTGPLSAGLKPPKGVDEWDLLPPLPEIIDAVYNFTHHYFQLGFIPKQSFPERLRTNHRSVSVFFLLGLLSVSARLTPALIERYGSAVNASETFMERASAVALNELYRGPSLEKCQAFYLLSIAQQGSMMKYQSSINMGISMRMATLLQLHREETYVVANKTKELIVSAESARRTIWMLHSQDNLHSGPRSPVSLVASDITALLPCNEKDFANAREPKSRAALEDTPPAIENPKLVADDCRSLFATLIQSHYYWGAISRRAIALDRSPCPWESGSEFATMARRLEDWERGLPNDHRWSRVLLKGYKQEGQDLAYLGVTMITRLCNIVLRKAYLHEMLSYKNCLQSYEKADQDMGRFWGNMALELFTNVKGLFEQIDTQYSDRSPEEGMGAQIASFCVYSCGFLACYLVKYPRICPDPNLTREGPAMVQRILNILAESTNLWPLASRWYDHLEKFYKSQTGMIVGGEGSMADSKDPIPHVLHPALTHTAIKPIKPRAAPQYPEAKDGASLQSPSTPFLPAPQPNAASVMYIDPAMRLPVPQQAQNQPAPQPPVQAQVQMPQGMPPSVHTHAHNQVRLHPQAHLHGRPNPHDQVQTPSPPSMRSEGLEMLLEAFDIQPDGMPRPPPPNVGDNGPPGGGGGSVAVSVSVGPPYDPHTVSQEYYQQTALVAMNDGYENELGYYMSDGVPPVMQNWVGGGNMYGY</sequence>
<feature type="region of interest" description="Disordered" evidence="6">
    <location>
        <begin position="703"/>
        <end position="724"/>
    </location>
</feature>
<dbReference type="GO" id="GO:0008270">
    <property type="term" value="F:zinc ion binding"/>
    <property type="evidence" value="ECO:0007669"/>
    <property type="project" value="InterPro"/>
</dbReference>
<dbReference type="GO" id="GO:0006351">
    <property type="term" value="P:DNA-templated transcription"/>
    <property type="evidence" value="ECO:0007669"/>
    <property type="project" value="InterPro"/>
</dbReference>
<dbReference type="PANTHER" id="PTHR47338:SF5">
    <property type="entry name" value="ZN(II)2CYS6 TRANSCRIPTION FACTOR (EUROFUNG)"/>
    <property type="match status" value="1"/>
</dbReference>
<keyword evidence="5" id="KW-0539">Nucleus</keyword>
<evidence type="ECO:0000313" key="9">
    <source>
        <dbReference type="Proteomes" id="UP001275084"/>
    </source>
</evidence>
<keyword evidence="9" id="KW-1185">Reference proteome</keyword>
<evidence type="ECO:0000256" key="4">
    <source>
        <dbReference type="ARBA" id="ARBA00023163"/>
    </source>
</evidence>
<reference evidence="8" key="2">
    <citation type="submission" date="2023-06" db="EMBL/GenBank/DDBJ databases">
        <authorList>
            <consortium name="Lawrence Berkeley National Laboratory"/>
            <person name="Haridas S."/>
            <person name="Hensen N."/>
            <person name="Bonometti L."/>
            <person name="Westerberg I."/>
            <person name="Brannstrom I.O."/>
            <person name="Guillou S."/>
            <person name="Cros-Aarteil S."/>
            <person name="Calhoun S."/>
            <person name="Kuo A."/>
            <person name="Mondo S."/>
            <person name="Pangilinan J."/>
            <person name="Riley R."/>
            <person name="Labutti K."/>
            <person name="Andreopoulos B."/>
            <person name="Lipzen A."/>
            <person name="Chen C."/>
            <person name="Yanf M."/>
            <person name="Daum C."/>
            <person name="Ng V."/>
            <person name="Clum A."/>
            <person name="Steindorff A."/>
            <person name="Ohm R."/>
            <person name="Martin F."/>
            <person name="Silar P."/>
            <person name="Natvig D."/>
            <person name="Lalanne C."/>
            <person name="Gautier V."/>
            <person name="Ament-Velasquez S.L."/>
            <person name="Kruys A."/>
            <person name="Hutchinson M.I."/>
            <person name="Powell A.J."/>
            <person name="Barry K."/>
            <person name="Miller A.N."/>
            <person name="Grigoriev I.V."/>
            <person name="Debuchy R."/>
            <person name="Gladieux P."/>
            <person name="Thoren M.H."/>
            <person name="Johannesson H."/>
        </authorList>
    </citation>
    <scope>NUCLEOTIDE SEQUENCE</scope>
    <source>
        <strain evidence="8">CBS 955.72</strain>
    </source>
</reference>
<dbReference type="InterPro" id="IPR001138">
    <property type="entry name" value="Zn2Cys6_DnaBD"/>
</dbReference>
<evidence type="ECO:0000313" key="8">
    <source>
        <dbReference type="EMBL" id="KAK3363627.1"/>
    </source>
</evidence>
<dbReference type="PANTHER" id="PTHR47338">
    <property type="entry name" value="ZN(II)2CYS6 TRANSCRIPTION FACTOR (EUROFUNG)-RELATED"/>
    <property type="match status" value="1"/>
</dbReference>
<feature type="domain" description="Zn(2)-C6 fungal-type" evidence="7">
    <location>
        <begin position="38"/>
        <end position="73"/>
    </location>
</feature>
<dbReference type="GO" id="GO:0003677">
    <property type="term" value="F:DNA binding"/>
    <property type="evidence" value="ECO:0007669"/>
    <property type="project" value="InterPro"/>
</dbReference>
<dbReference type="AlphaFoldDB" id="A0AAJ0HVU5"/>
<evidence type="ECO:0000256" key="1">
    <source>
        <dbReference type="ARBA" id="ARBA00004123"/>
    </source>
</evidence>
<dbReference type="InterPro" id="IPR036864">
    <property type="entry name" value="Zn2-C6_fun-type_DNA-bd_sf"/>
</dbReference>
<dbReference type="InterPro" id="IPR007219">
    <property type="entry name" value="XnlR_reg_dom"/>
</dbReference>
<feature type="region of interest" description="Disordered" evidence="6">
    <location>
        <begin position="739"/>
        <end position="772"/>
    </location>
</feature>
<keyword evidence="3" id="KW-0805">Transcription regulation</keyword>
<proteinExistence type="predicted"/>
<reference evidence="8" key="1">
    <citation type="journal article" date="2023" name="Mol. Phylogenet. Evol.">
        <title>Genome-scale phylogeny and comparative genomics of the fungal order Sordariales.</title>
        <authorList>
            <person name="Hensen N."/>
            <person name="Bonometti L."/>
            <person name="Westerberg I."/>
            <person name="Brannstrom I.O."/>
            <person name="Guillou S."/>
            <person name="Cros-Aarteil S."/>
            <person name="Calhoun S."/>
            <person name="Haridas S."/>
            <person name="Kuo A."/>
            <person name="Mondo S."/>
            <person name="Pangilinan J."/>
            <person name="Riley R."/>
            <person name="LaButti K."/>
            <person name="Andreopoulos B."/>
            <person name="Lipzen A."/>
            <person name="Chen C."/>
            <person name="Yan M."/>
            <person name="Daum C."/>
            <person name="Ng V."/>
            <person name="Clum A."/>
            <person name="Steindorff A."/>
            <person name="Ohm R.A."/>
            <person name="Martin F."/>
            <person name="Silar P."/>
            <person name="Natvig D.O."/>
            <person name="Lalanne C."/>
            <person name="Gautier V."/>
            <person name="Ament-Velasquez S.L."/>
            <person name="Kruys A."/>
            <person name="Hutchinson M.I."/>
            <person name="Powell A.J."/>
            <person name="Barry K."/>
            <person name="Miller A.N."/>
            <person name="Grigoriev I.V."/>
            <person name="Debuchy R."/>
            <person name="Gladieux P."/>
            <person name="Hiltunen Thoren M."/>
            <person name="Johannesson H."/>
        </authorList>
    </citation>
    <scope>NUCLEOTIDE SEQUENCE</scope>
    <source>
        <strain evidence="8">CBS 955.72</strain>
    </source>
</reference>
<dbReference type="InterPro" id="IPR050815">
    <property type="entry name" value="TF_fung"/>
</dbReference>